<dbReference type="Pfam" id="PF05932">
    <property type="entry name" value="CesT"/>
    <property type="match status" value="1"/>
</dbReference>
<sequence>MMATPLAQRLIAALAEHLHTDLQLEGGVCALYDTNNREAVIIELPDHGDVAILHCSIEVPLHTPGLHKRLLELNFRLDLLAGSWLALDDQGSVRLCAHCPLSMLDEAQFCHWIVGFIAQVGEVRTRLVASATPTASRPASLNASRPRLV</sequence>
<dbReference type="Proteomes" id="UP000030949">
    <property type="component" value="Unassembled WGS sequence"/>
</dbReference>
<protein>
    <submittedName>
        <fullName evidence="1">Type III secretion chaperone SrcB</fullName>
    </submittedName>
</protein>
<name>A0A0B1Z6S6_9PSED</name>
<dbReference type="Gene3D" id="3.30.1460.10">
    <property type="match status" value="1"/>
</dbReference>
<evidence type="ECO:0000313" key="1">
    <source>
        <dbReference type="EMBL" id="KHK65072.1"/>
    </source>
</evidence>
<dbReference type="SUPFAM" id="SSF69635">
    <property type="entry name" value="Type III secretory system chaperone-like"/>
    <property type="match status" value="1"/>
</dbReference>
<dbReference type="OrthoDB" id="7026419at2"/>
<proteinExistence type="predicted"/>
<accession>A0A0B1Z6S6</accession>
<dbReference type="RefSeq" id="WP_039590384.1">
    <property type="nucleotide sequence ID" value="NZ_JQGJ02000003.1"/>
</dbReference>
<reference evidence="2" key="1">
    <citation type="submission" date="2015-03" db="EMBL/GenBank/DDBJ databases">
        <title>Pseudomonas frederiksbergensis hydrocarbon degrader.</title>
        <authorList>
            <person name="Brown L.M."/>
            <person name="Ruiz O.N."/>
            <person name="Mueller S."/>
            <person name="Gunasekera T.S."/>
        </authorList>
    </citation>
    <scope>NUCLEOTIDE SEQUENCE [LARGE SCALE GENOMIC DNA]</scope>
    <source>
        <strain evidence="2">SI8</strain>
    </source>
</reference>
<organism evidence="1 2">
    <name type="scientific">Pseudomonas frederiksbergensis</name>
    <dbReference type="NCBI Taxonomy" id="104087"/>
    <lineage>
        <taxon>Bacteria</taxon>
        <taxon>Pseudomonadati</taxon>
        <taxon>Pseudomonadota</taxon>
        <taxon>Gammaproteobacteria</taxon>
        <taxon>Pseudomonadales</taxon>
        <taxon>Pseudomonadaceae</taxon>
        <taxon>Pseudomonas</taxon>
    </lineage>
</organism>
<dbReference type="InterPro" id="IPR010261">
    <property type="entry name" value="Tir_chaperone"/>
</dbReference>
<comment type="caution">
    <text evidence="1">The sequence shown here is derived from an EMBL/GenBank/DDBJ whole genome shotgun (WGS) entry which is preliminary data.</text>
</comment>
<dbReference type="CDD" id="cd17024">
    <property type="entry name" value="T3SC_IA_DspF-like"/>
    <property type="match status" value="1"/>
</dbReference>
<dbReference type="GO" id="GO:0030254">
    <property type="term" value="P:protein secretion by the type III secretion system"/>
    <property type="evidence" value="ECO:0007669"/>
    <property type="project" value="InterPro"/>
</dbReference>
<gene>
    <name evidence="1" type="ORF">JZ00_08490</name>
</gene>
<dbReference type="AlphaFoldDB" id="A0A0B1Z6S6"/>
<evidence type="ECO:0000313" key="2">
    <source>
        <dbReference type="Proteomes" id="UP000030949"/>
    </source>
</evidence>
<dbReference type="EMBL" id="JQGJ01000004">
    <property type="protein sequence ID" value="KHK65072.1"/>
    <property type="molecule type" value="Genomic_DNA"/>
</dbReference>